<accession>A0A1J4V3Z5</accession>
<proteinExistence type="predicted"/>
<protein>
    <submittedName>
        <fullName evidence="1">Uncharacterized protein</fullName>
    </submittedName>
</protein>
<evidence type="ECO:0000313" key="1">
    <source>
        <dbReference type="EMBL" id="OIO30699.1"/>
    </source>
</evidence>
<organism evidence="1 2">
    <name type="scientific">Candidatus Nomurabacteria bacterium CG1_02_43_90</name>
    <dbReference type="NCBI Taxonomy" id="1805281"/>
    <lineage>
        <taxon>Bacteria</taxon>
        <taxon>Candidatus Nomuraibacteriota</taxon>
    </lineage>
</organism>
<dbReference type="EMBL" id="MNVN01000015">
    <property type="protein sequence ID" value="OIO30699.1"/>
    <property type="molecule type" value="Genomic_DNA"/>
</dbReference>
<dbReference type="Proteomes" id="UP000181992">
    <property type="component" value="Unassembled WGS sequence"/>
</dbReference>
<dbReference type="STRING" id="1805281.AUJ77_02735"/>
<evidence type="ECO:0000313" key="2">
    <source>
        <dbReference type="Proteomes" id="UP000181992"/>
    </source>
</evidence>
<dbReference type="AlphaFoldDB" id="A0A1J4V3Z5"/>
<reference evidence="1 2" key="1">
    <citation type="journal article" date="2016" name="Environ. Microbiol.">
        <title>Genomic resolution of a cold subsurface aquifer community provides metabolic insights for novel microbes adapted to high CO concentrations.</title>
        <authorList>
            <person name="Probst A.J."/>
            <person name="Castelle C.J."/>
            <person name="Singh A."/>
            <person name="Brown C.T."/>
            <person name="Anantharaman K."/>
            <person name="Sharon I."/>
            <person name="Hug L.A."/>
            <person name="Burstein D."/>
            <person name="Emerson J.B."/>
            <person name="Thomas B.C."/>
            <person name="Banfield J.F."/>
        </authorList>
    </citation>
    <scope>NUCLEOTIDE SEQUENCE [LARGE SCALE GENOMIC DNA]</scope>
    <source>
        <strain evidence="1">CG1_02_43_90</strain>
    </source>
</reference>
<name>A0A1J4V3Z5_9BACT</name>
<sequence length="66" mass="7633">MSITNQKQVQQIFADATDDLAENKKQFKQGLSEIEKEREVVLREAHHALEVYAIAKLREDIQHNGK</sequence>
<comment type="caution">
    <text evidence="1">The sequence shown here is derived from an EMBL/GenBank/DDBJ whole genome shotgun (WGS) entry which is preliminary data.</text>
</comment>
<gene>
    <name evidence="1" type="ORF">AUJ77_02735</name>
</gene>